<dbReference type="RefSeq" id="WP_354555239.1">
    <property type="nucleotide sequence ID" value="NZ_JBEPMB010000001.1"/>
</dbReference>
<keyword evidence="10 18" id="KW-0808">Transferase</keyword>
<feature type="transmembrane region" description="Helical" evidence="19">
    <location>
        <begin position="197"/>
        <end position="216"/>
    </location>
</feature>
<sequence length="277" mass="29875">MSEELRLRILSAIVLGILVLAATWFGGVYFALLAAVIALLVHYEWTRITGARTLDPEAFWSGWAAMALIAFDILAEQGMDAWNEYLWMAVAFLVLYSLIRAKNRWNPAGVVYAGLTGVSLAEIRGDGFTGFIAMIFIFAVVWGTDIAAYFTGRAIGGKKLAPSISPGKTWSGAIGGAIAAVICGSIVVLSYMKNVSLWIILLALVLSVLSQVGDLFESFMKRRYKVKDSSHLIPGHGGVMDRIDGLVFACSGAFILKMLLSSWNHGAGTFILGAVSQ</sequence>
<evidence type="ECO:0000256" key="9">
    <source>
        <dbReference type="ARBA" id="ARBA00022516"/>
    </source>
</evidence>
<comment type="catalytic activity">
    <reaction evidence="1 18">
        <text>a 1,2-diacyl-sn-glycero-3-phosphate + CTP + H(+) = a CDP-1,2-diacyl-sn-glycerol + diphosphate</text>
        <dbReference type="Rhea" id="RHEA:16229"/>
        <dbReference type="ChEBI" id="CHEBI:15378"/>
        <dbReference type="ChEBI" id="CHEBI:33019"/>
        <dbReference type="ChEBI" id="CHEBI:37563"/>
        <dbReference type="ChEBI" id="CHEBI:58332"/>
        <dbReference type="ChEBI" id="CHEBI:58608"/>
        <dbReference type="EC" id="2.7.7.41"/>
    </reaction>
</comment>
<evidence type="ECO:0000256" key="15">
    <source>
        <dbReference type="ARBA" id="ARBA00023136"/>
    </source>
</evidence>
<comment type="pathway">
    <text evidence="3 18">Phospholipid metabolism; CDP-diacylglycerol biosynthesis; CDP-diacylglycerol from sn-glycerol 3-phosphate: step 3/3.</text>
</comment>
<comment type="subcellular location">
    <subcellularLocation>
        <location evidence="2">Cell membrane</location>
        <topology evidence="2">Multi-pass membrane protein</topology>
    </subcellularLocation>
</comment>
<evidence type="ECO:0000256" key="7">
    <source>
        <dbReference type="ARBA" id="ARBA00019373"/>
    </source>
</evidence>
<evidence type="ECO:0000313" key="21">
    <source>
        <dbReference type="Proteomes" id="UP001549047"/>
    </source>
</evidence>
<dbReference type="PROSITE" id="PS01315">
    <property type="entry name" value="CDS"/>
    <property type="match status" value="1"/>
</dbReference>
<organism evidence="20 21">
    <name type="scientific">Rhizobium aquaticum</name>
    <dbReference type="NCBI Taxonomy" id="1549636"/>
    <lineage>
        <taxon>Bacteria</taxon>
        <taxon>Pseudomonadati</taxon>
        <taxon>Pseudomonadota</taxon>
        <taxon>Alphaproteobacteria</taxon>
        <taxon>Hyphomicrobiales</taxon>
        <taxon>Rhizobiaceae</taxon>
        <taxon>Rhizobium/Agrobacterium group</taxon>
        <taxon>Rhizobium</taxon>
    </lineage>
</organism>
<dbReference type="PANTHER" id="PTHR46382:SF1">
    <property type="entry name" value="PHOSPHATIDATE CYTIDYLYLTRANSFERASE"/>
    <property type="match status" value="1"/>
</dbReference>
<keyword evidence="8" id="KW-1003">Cell membrane</keyword>
<evidence type="ECO:0000256" key="12">
    <source>
        <dbReference type="ARBA" id="ARBA00022695"/>
    </source>
</evidence>
<evidence type="ECO:0000256" key="8">
    <source>
        <dbReference type="ARBA" id="ARBA00022475"/>
    </source>
</evidence>
<evidence type="ECO:0000256" key="1">
    <source>
        <dbReference type="ARBA" id="ARBA00001698"/>
    </source>
</evidence>
<comment type="pathway">
    <text evidence="4">Lipid metabolism.</text>
</comment>
<evidence type="ECO:0000256" key="16">
    <source>
        <dbReference type="ARBA" id="ARBA00023209"/>
    </source>
</evidence>
<keyword evidence="17" id="KW-1208">Phospholipid metabolism</keyword>
<keyword evidence="11 18" id="KW-0812">Transmembrane</keyword>
<keyword evidence="13 19" id="KW-1133">Transmembrane helix</keyword>
<evidence type="ECO:0000256" key="14">
    <source>
        <dbReference type="ARBA" id="ARBA00023098"/>
    </source>
</evidence>
<evidence type="ECO:0000256" key="5">
    <source>
        <dbReference type="ARBA" id="ARBA00010185"/>
    </source>
</evidence>
<keyword evidence="14" id="KW-0443">Lipid metabolism</keyword>
<keyword evidence="12 18" id="KW-0548">Nucleotidyltransferase</keyword>
<dbReference type="EC" id="2.7.7.41" evidence="6 18"/>
<keyword evidence="21" id="KW-1185">Reference proteome</keyword>
<feature type="transmembrane region" description="Helical" evidence="19">
    <location>
        <begin position="58"/>
        <end position="75"/>
    </location>
</feature>
<keyword evidence="15 19" id="KW-0472">Membrane</keyword>
<dbReference type="InterPro" id="IPR000374">
    <property type="entry name" value="PC_trans"/>
</dbReference>
<protein>
    <recommendedName>
        <fullName evidence="7 18">Phosphatidate cytidylyltransferase</fullName>
        <ecNumber evidence="6 18">2.7.7.41</ecNumber>
    </recommendedName>
</protein>
<feature type="transmembrane region" description="Helical" evidence="19">
    <location>
        <begin position="82"/>
        <end position="99"/>
    </location>
</feature>
<proteinExistence type="inferred from homology"/>
<dbReference type="Proteomes" id="UP001549047">
    <property type="component" value="Unassembled WGS sequence"/>
</dbReference>
<name>A0ABV2IW27_9HYPH</name>
<evidence type="ECO:0000256" key="19">
    <source>
        <dbReference type="SAM" id="Phobius"/>
    </source>
</evidence>
<reference evidence="20 21" key="1">
    <citation type="submission" date="2024-06" db="EMBL/GenBank/DDBJ databases">
        <title>Genomic Encyclopedia of Type Strains, Phase IV (KMG-IV): sequencing the most valuable type-strain genomes for metagenomic binning, comparative biology and taxonomic classification.</title>
        <authorList>
            <person name="Goeker M."/>
        </authorList>
    </citation>
    <scope>NUCLEOTIDE SEQUENCE [LARGE SCALE GENOMIC DNA]</scope>
    <source>
        <strain evidence="20 21">DSM 29780</strain>
    </source>
</reference>
<accession>A0ABV2IW27</accession>
<evidence type="ECO:0000256" key="18">
    <source>
        <dbReference type="RuleBase" id="RU003938"/>
    </source>
</evidence>
<evidence type="ECO:0000256" key="2">
    <source>
        <dbReference type="ARBA" id="ARBA00004651"/>
    </source>
</evidence>
<evidence type="ECO:0000256" key="6">
    <source>
        <dbReference type="ARBA" id="ARBA00012487"/>
    </source>
</evidence>
<feature type="transmembrane region" description="Helical" evidence="19">
    <location>
        <begin position="170"/>
        <end position="191"/>
    </location>
</feature>
<dbReference type="GO" id="GO:0004605">
    <property type="term" value="F:phosphatidate cytidylyltransferase activity"/>
    <property type="evidence" value="ECO:0007669"/>
    <property type="project" value="UniProtKB-EC"/>
</dbReference>
<comment type="similarity">
    <text evidence="5 18">Belongs to the CDS family.</text>
</comment>
<dbReference type="PANTHER" id="PTHR46382">
    <property type="entry name" value="PHOSPHATIDATE CYTIDYLYLTRANSFERASE"/>
    <property type="match status" value="1"/>
</dbReference>
<feature type="transmembrane region" description="Helical" evidence="19">
    <location>
        <begin position="12"/>
        <end position="38"/>
    </location>
</feature>
<evidence type="ECO:0000256" key="11">
    <source>
        <dbReference type="ARBA" id="ARBA00022692"/>
    </source>
</evidence>
<evidence type="ECO:0000313" key="20">
    <source>
        <dbReference type="EMBL" id="MET3612685.1"/>
    </source>
</evidence>
<feature type="transmembrane region" description="Helical" evidence="19">
    <location>
        <begin position="128"/>
        <end position="150"/>
    </location>
</feature>
<comment type="caution">
    <text evidence="20">The sequence shown here is derived from an EMBL/GenBank/DDBJ whole genome shotgun (WGS) entry which is preliminary data.</text>
</comment>
<evidence type="ECO:0000256" key="17">
    <source>
        <dbReference type="ARBA" id="ARBA00023264"/>
    </source>
</evidence>
<evidence type="ECO:0000256" key="13">
    <source>
        <dbReference type="ARBA" id="ARBA00022989"/>
    </source>
</evidence>
<gene>
    <name evidence="20" type="ORF">ABID16_000990</name>
</gene>
<evidence type="ECO:0000256" key="4">
    <source>
        <dbReference type="ARBA" id="ARBA00005189"/>
    </source>
</evidence>
<dbReference type="EMBL" id="JBEPMB010000001">
    <property type="protein sequence ID" value="MET3612685.1"/>
    <property type="molecule type" value="Genomic_DNA"/>
</dbReference>
<keyword evidence="9" id="KW-0444">Lipid biosynthesis</keyword>
<evidence type="ECO:0000256" key="10">
    <source>
        <dbReference type="ARBA" id="ARBA00022679"/>
    </source>
</evidence>
<keyword evidence="16" id="KW-0594">Phospholipid biosynthesis</keyword>
<evidence type="ECO:0000256" key="3">
    <source>
        <dbReference type="ARBA" id="ARBA00005119"/>
    </source>
</evidence>
<dbReference type="Pfam" id="PF01148">
    <property type="entry name" value="CTP_transf_1"/>
    <property type="match status" value="1"/>
</dbReference>